<dbReference type="RefSeq" id="WP_194414795.1">
    <property type="nucleotide sequence ID" value="NZ_JADIJF010000002.1"/>
</dbReference>
<keyword evidence="2" id="KW-0326">Glycosidase</keyword>
<dbReference type="Proteomes" id="UP001501407">
    <property type="component" value="Unassembled WGS sequence"/>
</dbReference>
<evidence type="ECO:0000256" key="1">
    <source>
        <dbReference type="ARBA" id="ARBA00022801"/>
    </source>
</evidence>
<evidence type="ECO:0000256" key="2">
    <source>
        <dbReference type="ARBA" id="ARBA00023295"/>
    </source>
</evidence>
<dbReference type="PANTHER" id="PTHR12304">
    <property type="entry name" value="INOSINE-URIDINE PREFERRING NUCLEOSIDE HYDROLASE"/>
    <property type="match status" value="1"/>
</dbReference>
<organism evidence="4 5">
    <name type="scientific">Microbacterium yannicii</name>
    <dbReference type="NCBI Taxonomy" id="671622"/>
    <lineage>
        <taxon>Bacteria</taxon>
        <taxon>Bacillati</taxon>
        <taxon>Actinomycetota</taxon>
        <taxon>Actinomycetes</taxon>
        <taxon>Micrococcales</taxon>
        <taxon>Microbacteriaceae</taxon>
        <taxon>Microbacterium</taxon>
    </lineage>
</organism>
<gene>
    <name evidence="4" type="ORF">GCM10025760_20320</name>
</gene>
<dbReference type="Pfam" id="PF01156">
    <property type="entry name" value="IU_nuc_hydro"/>
    <property type="match status" value="1"/>
</dbReference>
<reference evidence="5" key="1">
    <citation type="journal article" date="2019" name="Int. J. Syst. Evol. Microbiol.">
        <title>The Global Catalogue of Microorganisms (GCM) 10K type strain sequencing project: providing services to taxonomists for standard genome sequencing and annotation.</title>
        <authorList>
            <consortium name="The Broad Institute Genomics Platform"/>
            <consortium name="The Broad Institute Genome Sequencing Center for Infectious Disease"/>
            <person name="Wu L."/>
            <person name="Ma J."/>
        </authorList>
    </citation>
    <scope>NUCLEOTIDE SEQUENCE [LARGE SCALE GENOMIC DNA]</scope>
    <source>
        <strain evidence="5">JCM 18959</strain>
    </source>
</reference>
<dbReference type="Gene3D" id="3.90.245.10">
    <property type="entry name" value="Ribonucleoside hydrolase-like"/>
    <property type="match status" value="1"/>
</dbReference>
<keyword evidence="5" id="KW-1185">Reference proteome</keyword>
<dbReference type="SUPFAM" id="SSF53590">
    <property type="entry name" value="Nucleoside hydrolase"/>
    <property type="match status" value="1"/>
</dbReference>
<dbReference type="InterPro" id="IPR036452">
    <property type="entry name" value="Ribo_hydro-like"/>
</dbReference>
<protein>
    <submittedName>
        <fullName evidence="4">Nucleoside hydrolase</fullName>
    </submittedName>
</protein>
<proteinExistence type="predicted"/>
<comment type="caution">
    <text evidence="4">The sequence shown here is derived from an EMBL/GenBank/DDBJ whole genome shotgun (WGS) entry which is preliminary data.</text>
</comment>
<dbReference type="InterPro" id="IPR023186">
    <property type="entry name" value="IUNH"/>
</dbReference>
<evidence type="ECO:0000313" key="5">
    <source>
        <dbReference type="Proteomes" id="UP001501407"/>
    </source>
</evidence>
<evidence type="ECO:0000259" key="3">
    <source>
        <dbReference type="Pfam" id="PF01156"/>
    </source>
</evidence>
<dbReference type="PANTHER" id="PTHR12304:SF4">
    <property type="entry name" value="URIDINE NUCLEOSIDASE"/>
    <property type="match status" value="1"/>
</dbReference>
<evidence type="ECO:0000313" key="4">
    <source>
        <dbReference type="EMBL" id="GAA5092114.1"/>
    </source>
</evidence>
<dbReference type="InterPro" id="IPR001910">
    <property type="entry name" value="Inosine/uridine_hydrolase_dom"/>
</dbReference>
<feature type="domain" description="Inosine/uridine-preferring nucleoside hydrolase" evidence="3">
    <location>
        <begin position="20"/>
        <end position="279"/>
    </location>
</feature>
<accession>A0ABP9M6X2</accession>
<dbReference type="EMBL" id="BAABKZ010000002">
    <property type="protein sequence ID" value="GAA5092114.1"/>
    <property type="molecule type" value="Genomic_DNA"/>
</dbReference>
<sequence>MSQSPQTAHTPVDSILEEFVLDTDIGTDVDDLLALSMVFGSPELAIRAVTTVYGDVALRARIVAKTYSAAGRPQPPIAPGFAETLSGRDVWWPGHEGATITDLDAQTYRSDSSAIELLAASPTVLAIGPLTNIAVAVRRPECVTGRVVLMGGEFASGTIEHNIRCDVDAARALFGAGLPVVAVGLEQTGRVRLGHEELARIEAAGALGELVGREMKRFWEFAEQDYNVPHDPIAVLTLARPDLFEFTSGTVTVADDGVTKFRAHPDGVHTIVTDMDTDAVASEITRRILAAAGIAAARIHS</sequence>
<keyword evidence="1 4" id="KW-0378">Hydrolase</keyword>
<dbReference type="GO" id="GO:0016787">
    <property type="term" value="F:hydrolase activity"/>
    <property type="evidence" value="ECO:0007669"/>
    <property type="project" value="UniProtKB-KW"/>
</dbReference>
<name>A0ABP9M6X2_9MICO</name>